<dbReference type="NCBIfam" id="TIGR00589">
    <property type="entry name" value="ogt"/>
    <property type="match status" value="1"/>
</dbReference>
<keyword evidence="3" id="KW-0808">Transferase</keyword>
<feature type="domain" description="Methylated-DNA-[protein]-cysteine S-methyltransferase DNA binding" evidence="2">
    <location>
        <begin position="21"/>
        <end position="101"/>
    </location>
</feature>
<dbReference type="Gene3D" id="1.10.10.10">
    <property type="entry name" value="Winged helix-like DNA-binding domain superfamily/Winged helix DNA-binding domain"/>
    <property type="match status" value="1"/>
</dbReference>
<dbReference type="GO" id="GO:0032259">
    <property type="term" value="P:methylation"/>
    <property type="evidence" value="ECO:0007669"/>
    <property type="project" value="UniProtKB-KW"/>
</dbReference>
<dbReference type="KEGG" id="etd:ETAF_0938"/>
<keyword evidence="4" id="KW-1185">Reference proteome</keyword>
<dbReference type="Pfam" id="PF01035">
    <property type="entry name" value="DNA_binding_1"/>
    <property type="match status" value="1"/>
</dbReference>
<evidence type="ECO:0000256" key="1">
    <source>
        <dbReference type="ARBA" id="ARBA00022763"/>
    </source>
</evidence>
<name>A0A0H3DSV5_EDWTF</name>
<dbReference type="GO" id="GO:0008168">
    <property type="term" value="F:methyltransferase activity"/>
    <property type="evidence" value="ECO:0007669"/>
    <property type="project" value="UniProtKB-KW"/>
</dbReference>
<dbReference type="CDD" id="cd06445">
    <property type="entry name" value="ATase"/>
    <property type="match status" value="1"/>
</dbReference>
<dbReference type="InterPro" id="IPR014048">
    <property type="entry name" value="MethylDNA_cys_MeTrfase_DNA-bd"/>
</dbReference>
<dbReference type="PATRIC" id="fig|718251.5.peg.964"/>
<dbReference type="InterPro" id="IPR052520">
    <property type="entry name" value="ATL_DNA_repair"/>
</dbReference>
<keyword evidence="1" id="KW-0227">DNA damage</keyword>
<proteinExistence type="predicted"/>
<reference evidence="4" key="1">
    <citation type="submission" date="2010-08" db="EMBL/GenBank/DDBJ databases">
        <title>Genome comparisons of Edwardsiella bacteria analysed using deep sequencing technology.</title>
        <authorList>
            <person name="van Soest J.J."/>
            <person name="Henkel C.V."/>
            <person name="Jansen H.J."/>
            <person name="van den Hondel C.A.M.J.J."/>
            <person name="Bloemberg G.V."/>
            <person name="Meijer A.H."/>
            <person name="Spaink H.P."/>
        </authorList>
    </citation>
    <scope>NUCLEOTIDE SEQUENCE [LARGE SCALE GENOMIC DNA]</scope>
    <source>
        <strain evidence="4">FL6-60</strain>
    </source>
</reference>
<dbReference type="PANTHER" id="PTHR42942:SF1">
    <property type="entry name" value="ALKYLTRANSFERASE-LIKE PROTEIN 1"/>
    <property type="match status" value="1"/>
</dbReference>
<dbReference type="InterPro" id="IPR036217">
    <property type="entry name" value="MethylDNA_cys_MeTrfase_DNAb"/>
</dbReference>
<keyword evidence="3" id="KW-0489">Methyltransferase</keyword>
<dbReference type="EMBL" id="CP002154">
    <property type="protein sequence ID" value="ADM41057.1"/>
    <property type="molecule type" value="Genomic_DNA"/>
</dbReference>
<sequence length="118" mass="12721">MSSDSDNRAMTMTTSPPAQDDFRQRVLLCIAAIPVGRVATYGQIAAMAGHSRAARRVGAILRALPAGSALPWHRVVNRLGTLSLVGEGFTRQRSALQAEGIDVNADGRLDLARLRWQP</sequence>
<dbReference type="Proteomes" id="UP000002230">
    <property type="component" value="Chromosome"/>
</dbReference>
<dbReference type="InterPro" id="IPR036388">
    <property type="entry name" value="WH-like_DNA-bd_sf"/>
</dbReference>
<dbReference type="GO" id="GO:0006281">
    <property type="term" value="P:DNA repair"/>
    <property type="evidence" value="ECO:0007669"/>
    <property type="project" value="InterPro"/>
</dbReference>
<accession>A0A0H3DSV5</accession>
<dbReference type="HOGENOM" id="CLU_000445_52_5_6"/>
<evidence type="ECO:0000259" key="2">
    <source>
        <dbReference type="Pfam" id="PF01035"/>
    </source>
</evidence>
<dbReference type="SUPFAM" id="SSF46767">
    <property type="entry name" value="Methylated DNA-protein cysteine methyltransferase, C-terminal domain"/>
    <property type="match status" value="1"/>
</dbReference>
<protein>
    <submittedName>
        <fullName evidence="3">Methylated-DNA--protein-cysteine methyltransferase-related protein</fullName>
    </submittedName>
</protein>
<dbReference type="PANTHER" id="PTHR42942">
    <property type="entry name" value="6-O-METHYLGUANINE DNA METHYLTRANSFERASE"/>
    <property type="match status" value="1"/>
</dbReference>
<dbReference type="AlphaFoldDB" id="A0A0H3DSV5"/>
<evidence type="ECO:0000313" key="3">
    <source>
        <dbReference type="EMBL" id="ADM41057.1"/>
    </source>
</evidence>
<reference evidence="3 4" key="2">
    <citation type="journal article" date="2011" name="BMC Immunol.">
        <title>Comparison of static immersion and intravenous injection systems for exposure of zebrafish embryos to the natural pathogen Edwardsiella tarda.</title>
        <authorList>
            <person name="van Soest J.J."/>
            <person name="Stockhammer O.W."/>
            <person name="Ordas A."/>
            <person name="Bloemberg G.V."/>
            <person name="Spaink H.P."/>
            <person name="Meijer A.H."/>
        </authorList>
    </citation>
    <scope>NUCLEOTIDE SEQUENCE [LARGE SCALE GENOMIC DNA]</scope>
    <source>
        <strain evidence="3 4">FL6-60</strain>
    </source>
</reference>
<evidence type="ECO:0000313" key="4">
    <source>
        <dbReference type="Proteomes" id="UP000002230"/>
    </source>
</evidence>
<organism evidence="3 4">
    <name type="scientific">Edwardsiella tarda (strain FL6-60)</name>
    <dbReference type="NCBI Taxonomy" id="718251"/>
    <lineage>
        <taxon>Bacteria</taxon>
        <taxon>Pseudomonadati</taxon>
        <taxon>Pseudomonadota</taxon>
        <taxon>Gammaproteobacteria</taxon>
        <taxon>Enterobacterales</taxon>
        <taxon>Hafniaceae</taxon>
        <taxon>Edwardsiella</taxon>
    </lineage>
</organism>
<gene>
    <name evidence="3" type="ordered locus">ETAF_0938</name>
</gene>